<dbReference type="EnsemblMetazoa" id="CapteT203178">
    <property type="protein sequence ID" value="CapteP203178"/>
    <property type="gene ID" value="CapteG203178"/>
</dbReference>
<evidence type="ECO:0008006" key="5">
    <source>
        <dbReference type="Google" id="ProtNLM"/>
    </source>
</evidence>
<sequence length="140" mass="15703">MRMTSTDAWKNVLLLLVFVSRNIDARGIAPQNSAGVFILSERRCFLISSLESLPRPGHRSAVLGLADLVDLTESGELASASDLPDELRAVCHGLPVSTLLYSSKQRRSYNSLRRRQKRRAMTRKHCLMYFAAEICFNSGF</sequence>
<proteinExistence type="predicted"/>
<dbReference type="EMBL" id="AMQN01009118">
    <property type="status" value="NOT_ANNOTATED_CDS"/>
    <property type="molecule type" value="Genomic_DNA"/>
</dbReference>
<reference evidence="4" key="1">
    <citation type="submission" date="2012-12" db="EMBL/GenBank/DDBJ databases">
        <authorList>
            <person name="Hellsten U."/>
            <person name="Grimwood J."/>
            <person name="Chapman J.A."/>
            <person name="Shapiro H."/>
            <person name="Aerts A."/>
            <person name="Otillar R.P."/>
            <person name="Terry A.Y."/>
            <person name="Boore J.L."/>
            <person name="Simakov O."/>
            <person name="Marletaz F."/>
            <person name="Cho S.-J."/>
            <person name="Edsinger-Gonzales E."/>
            <person name="Havlak P."/>
            <person name="Kuo D.-H."/>
            <person name="Larsson T."/>
            <person name="Lv J."/>
            <person name="Arendt D."/>
            <person name="Savage R."/>
            <person name="Osoegawa K."/>
            <person name="de Jong P."/>
            <person name="Lindberg D.R."/>
            <person name="Seaver E.C."/>
            <person name="Weisblat D.A."/>
            <person name="Putnam N.H."/>
            <person name="Grigoriev I.V."/>
            <person name="Rokhsar D.S."/>
        </authorList>
    </citation>
    <scope>NUCLEOTIDE SEQUENCE</scope>
    <source>
        <strain evidence="4">I ESC-2004</strain>
    </source>
</reference>
<evidence type="ECO:0000313" key="4">
    <source>
        <dbReference type="Proteomes" id="UP000014760"/>
    </source>
</evidence>
<dbReference type="EMBL" id="KB304646">
    <property type="protein sequence ID" value="ELU01808.1"/>
    <property type="molecule type" value="Genomic_DNA"/>
</dbReference>
<dbReference type="HOGENOM" id="CLU_123511_0_0_1"/>
<evidence type="ECO:0000313" key="2">
    <source>
        <dbReference type="EMBL" id="ELU01808.1"/>
    </source>
</evidence>
<organism evidence="2">
    <name type="scientific">Capitella teleta</name>
    <name type="common">Polychaete worm</name>
    <dbReference type="NCBI Taxonomy" id="283909"/>
    <lineage>
        <taxon>Eukaryota</taxon>
        <taxon>Metazoa</taxon>
        <taxon>Spiralia</taxon>
        <taxon>Lophotrochozoa</taxon>
        <taxon>Annelida</taxon>
        <taxon>Polychaeta</taxon>
        <taxon>Sedentaria</taxon>
        <taxon>Scolecida</taxon>
        <taxon>Capitellidae</taxon>
        <taxon>Capitella</taxon>
    </lineage>
</organism>
<reference evidence="3" key="3">
    <citation type="submission" date="2015-06" db="UniProtKB">
        <authorList>
            <consortium name="EnsemblMetazoa"/>
        </authorList>
    </citation>
    <scope>IDENTIFICATION</scope>
</reference>
<evidence type="ECO:0000313" key="3">
    <source>
        <dbReference type="EnsemblMetazoa" id="CapteP203178"/>
    </source>
</evidence>
<accession>R7UDD4</accession>
<keyword evidence="4" id="KW-1185">Reference proteome</keyword>
<feature type="chain" id="PRO_5008787910" description="Secreted protein" evidence="1">
    <location>
        <begin position="26"/>
        <end position="140"/>
    </location>
</feature>
<name>R7UDD4_CAPTE</name>
<evidence type="ECO:0000256" key="1">
    <source>
        <dbReference type="SAM" id="SignalP"/>
    </source>
</evidence>
<dbReference type="AlphaFoldDB" id="R7UDD4"/>
<keyword evidence="1" id="KW-0732">Signal</keyword>
<reference evidence="2 4" key="2">
    <citation type="journal article" date="2013" name="Nature">
        <title>Insights into bilaterian evolution from three spiralian genomes.</title>
        <authorList>
            <person name="Simakov O."/>
            <person name="Marletaz F."/>
            <person name="Cho S.J."/>
            <person name="Edsinger-Gonzales E."/>
            <person name="Havlak P."/>
            <person name="Hellsten U."/>
            <person name="Kuo D.H."/>
            <person name="Larsson T."/>
            <person name="Lv J."/>
            <person name="Arendt D."/>
            <person name="Savage R."/>
            <person name="Osoegawa K."/>
            <person name="de Jong P."/>
            <person name="Grimwood J."/>
            <person name="Chapman J.A."/>
            <person name="Shapiro H."/>
            <person name="Aerts A."/>
            <person name="Otillar R.P."/>
            <person name="Terry A.Y."/>
            <person name="Boore J.L."/>
            <person name="Grigoriev I.V."/>
            <person name="Lindberg D.R."/>
            <person name="Seaver E.C."/>
            <person name="Weisblat D.A."/>
            <person name="Putnam N.H."/>
            <person name="Rokhsar D.S."/>
        </authorList>
    </citation>
    <scope>NUCLEOTIDE SEQUENCE</scope>
    <source>
        <strain evidence="2 4">I ESC-2004</strain>
    </source>
</reference>
<feature type="signal peptide" evidence="1">
    <location>
        <begin position="1"/>
        <end position="25"/>
    </location>
</feature>
<protein>
    <recommendedName>
        <fullName evidence="5">Secreted protein</fullName>
    </recommendedName>
</protein>
<dbReference type="Proteomes" id="UP000014760">
    <property type="component" value="Unassembled WGS sequence"/>
</dbReference>
<gene>
    <name evidence="2" type="ORF">CAPTEDRAFT_203178</name>
</gene>